<evidence type="ECO:0000313" key="2">
    <source>
        <dbReference type="EMBL" id="KAG7345576.1"/>
    </source>
</evidence>
<dbReference type="Pfam" id="PF01551">
    <property type="entry name" value="Peptidase_M23"/>
    <property type="match status" value="1"/>
</dbReference>
<gene>
    <name evidence="2" type="ORF">IV203_033107</name>
</gene>
<reference evidence="2" key="2">
    <citation type="submission" date="2021-04" db="EMBL/GenBank/DDBJ databases">
        <authorList>
            <person name="Podell S."/>
        </authorList>
    </citation>
    <scope>NUCLEOTIDE SEQUENCE</scope>
    <source>
        <strain evidence="2">Hildebrandi</strain>
    </source>
</reference>
<dbReference type="PANTHER" id="PTHR21666:SF289">
    <property type="entry name" value="L-ALA--D-GLU ENDOPEPTIDASE"/>
    <property type="match status" value="1"/>
</dbReference>
<proteinExistence type="predicted"/>
<evidence type="ECO:0000313" key="3">
    <source>
        <dbReference type="Proteomes" id="UP000693970"/>
    </source>
</evidence>
<keyword evidence="3" id="KW-1185">Reference proteome</keyword>
<dbReference type="GO" id="GO:0004222">
    <property type="term" value="F:metalloendopeptidase activity"/>
    <property type="evidence" value="ECO:0007669"/>
    <property type="project" value="TreeGrafter"/>
</dbReference>
<dbReference type="InterPro" id="IPR050570">
    <property type="entry name" value="Cell_wall_metabolism_enzyme"/>
</dbReference>
<dbReference type="EMBL" id="JAGRRH010000022">
    <property type="protein sequence ID" value="KAG7345576.1"/>
    <property type="molecule type" value="Genomic_DNA"/>
</dbReference>
<reference evidence="2" key="1">
    <citation type="journal article" date="2021" name="Sci. Rep.">
        <title>Diploid genomic architecture of Nitzschia inconspicua, an elite biomass production diatom.</title>
        <authorList>
            <person name="Oliver A."/>
            <person name="Podell S."/>
            <person name="Pinowska A."/>
            <person name="Traller J.C."/>
            <person name="Smith S.R."/>
            <person name="McClure R."/>
            <person name="Beliaev A."/>
            <person name="Bohutskyi P."/>
            <person name="Hill E.A."/>
            <person name="Rabines A."/>
            <person name="Zheng H."/>
            <person name="Allen L.Z."/>
            <person name="Kuo A."/>
            <person name="Grigoriev I.V."/>
            <person name="Allen A.E."/>
            <person name="Hazlebeck D."/>
            <person name="Allen E.E."/>
        </authorList>
    </citation>
    <scope>NUCLEOTIDE SEQUENCE</scope>
    <source>
        <strain evidence="2">Hildebrandi</strain>
    </source>
</reference>
<evidence type="ECO:0000259" key="1">
    <source>
        <dbReference type="Pfam" id="PF01551"/>
    </source>
</evidence>
<accession>A0A9K3KLI6</accession>
<dbReference type="InterPro" id="IPR016047">
    <property type="entry name" value="M23ase_b-sheet_dom"/>
</dbReference>
<comment type="caution">
    <text evidence="2">The sequence shown here is derived from an EMBL/GenBank/DDBJ whole genome shotgun (WGS) entry which is preliminary data.</text>
</comment>
<dbReference type="OrthoDB" id="204026at2759"/>
<dbReference type="AlphaFoldDB" id="A0A9K3KLI6"/>
<name>A0A9K3KLI6_9STRA</name>
<dbReference type="PANTHER" id="PTHR21666">
    <property type="entry name" value="PEPTIDASE-RELATED"/>
    <property type="match status" value="1"/>
</dbReference>
<dbReference type="Proteomes" id="UP000693970">
    <property type="component" value="Unassembled WGS sequence"/>
</dbReference>
<organism evidence="2 3">
    <name type="scientific">Nitzschia inconspicua</name>
    <dbReference type="NCBI Taxonomy" id="303405"/>
    <lineage>
        <taxon>Eukaryota</taxon>
        <taxon>Sar</taxon>
        <taxon>Stramenopiles</taxon>
        <taxon>Ochrophyta</taxon>
        <taxon>Bacillariophyta</taxon>
        <taxon>Bacillariophyceae</taxon>
        <taxon>Bacillariophycidae</taxon>
        <taxon>Bacillariales</taxon>
        <taxon>Bacillariaceae</taxon>
        <taxon>Nitzschia</taxon>
    </lineage>
</organism>
<feature type="domain" description="M23ase beta-sheet core" evidence="1">
    <location>
        <begin position="302"/>
        <end position="357"/>
    </location>
</feature>
<protein>
    <submittedName>
        <fullName evidence="2">Peptidase</fullName>
    </submittedName>
</protein>
<dbReference type="CDD" id="cd12797">
    <property type="entry name" value="M23_peptidase"/>
    <property type="match status" value="1"/>
</dbReference>
<sequence>MGKKKTKKVTANNKKFKAKKVEPTSVEDKSSLHANFVSDAGPGCYIVRRDSPNPPSWLIEWEDVDPEEFRGEDDEETAEVPDVAIDTDEQTLSLCNVDICYKVAYVTVYDIEVVGADGISLTPGSTTDNQGTSSSCITFIVLVPPCVFVHLCYLVIPAEVDDITSLRIESDVSPWQQHPNPNDEHMLRIGFPLGKMPASADIVKASPSSSALPSFLCTQGEGGELTHFFSGNLHAIDFQCPVGTELLAVSDGTVVDVKDDNTLTGIAVTNLYEWNSITLQICKQKDRNDSLPASDDSHVDNILEHSDGPLFVEYVHIQTSLVQKGDTVKKGRIIGYSGSVGFSPEPHLHFSAFRSSDPKAPTVRVLFDGTFAETKDPSEPTTPFLPVAGLRYTAKGAVG</sequence>